<evidence type="ECO:0000313" key="3">
    <source>
        <dbReference type="Proteomes" id="UP000199391"/>
    </source>
</evidence>
<organism evidence="2 3">
    <name type="scientific">Pseudoduganella namucuonensis</name>
    <dbReference type="NCBI Taxonomy" id="1035707"/>
    <lineage>
        <taxon>Bacteria</taxon>
        <taxon>Pseudomonadati</taxon>
        <taxon>Pseudomonadota</taxon>
        <taxon>Betaproteobacteria</taxon>
        <taxon>Burkholderiales</taxon>
        <taxon>Oxalobacteraceae</taxon>
        <taxon>Telluria group</taxon>
        <taxon>Pseudoduganella</taxon>
    </lineage>
</organism>
<dbReference type="AlphaFoldDB" id="A0A1I7M3V5"/>
<dbReference type="Pfam" id="PF08238">
    <property type="entry name" value="Sel1"/>
    <property type="match status" value="2"/>
</dbReference>
<evidence type="ECO:0000259" key="1">
    <source>
        <dbReference type="Pfam" id="PF07603"/>
    </source>
</evidence>
<reference evidence="3" key="1">
    <citation type="submission" date="2016-10" db="EMBL/GenBank/DDBJ databases">
        <authorList>
            <person name="Varghese N."/>
            <person name="Submissions S."/>
        </authorList>
    </citation>
    <scope>NUCLEOTIDE SEQUENCE [LARGE SCALE GENOMIC DNA]</scope>
    <source>
        <strain evidence="3">CGMCC 1.11014</strain>
    </source>
</reference>
<evidence type="ECO:0000313" key="2">
    <source>
        <dbReference type="EMBL" id="SFV16547.1"/>
    </source>
</evidence>
<proteinExistence type="predicted"/>
<protein>
    <submittedName>
        <fullName evidence="2">Sel1 repeat-containing protein</fullName>
    </submittedName>
</protein>
<accession>A0A1I7M3V5</accession>
<keyword evidence="3" id="KW-1185">Reference proteome</keyword>
<dbReference type="InterPro" id="IPR006597">
    <property type="entry name" value="Sel1-like"/>
</dbReference>
<dbReference type="Pfam" id="PF07603">
    <property type="entry name" value="Lcl_C"/>
    <property type="match status" value="1"/>
</dbReference>
<dbReference type="InterPro" id="IPR011990">
    <property type="entry name" value="TPR-like_helical_dom_sf"/>
</dbReference>
<sequence>MFSVYSIQTANAAQWSTTTGTMYSWEDAYRHCANMRAAGRSDWRLPTALELNDRYKNSMSKPAWNPNGSQIDWLWSISKKDGGPYFLVNVNNGARSWDNNRRAFLTCVSDSTIDPNSWLEDADGAKKIKDWARVVKIIAPEAKKNNPEALVFLGKLTFDGTGVQKNEDEAFKLYMAAAKQGQAIGQLSIAALYELGRGTGKDIKSAIYWYEKAAAQNEPGAADAAARLRNAR</sequence>
<dbReference type="STRING" id="1035707.SAMN05216552_10537"/>
<dbReference type="PANTHER" id="PTHR45011">
    <property type="entry name" value="DAP3-BINDING CELL DEATH ENHANCER 1"/>
    <property type="match status" value="1"/>
</dbReference>
<dbReference type="InterPro" id="IPR052748">
    <property type="entry name" value="ISR_Activator"/>
</dbReference>
<gene>
    <name evidence="2" type="ORF">SAMN05216552_10537</name>
</gene>
<dbReference type="EMBL" id="FPBO01000053">
    <property type="protein sequence ID" value="SFV16547.1"/>
    <property type="molecule type" value="Genomic_DNA"/>
</dbReference>
<dbReference type="SMART" id="SM00671">
    <property type="entry name" value="SEL1"/>
    <property type="match status" value="2"/>
</dbReference>
<feature type="domain" description="Lcl C-terminal" evidence="1">
    <location>
        <begin position="14"/>
        <end position="106"/>
    </location>
</feature>
<name>A0A1I7M3V5_9BURK</name>
<dbReference type="InterPro" id="IPR011460">
    <property type="entry name" value="Lcl_C"/>
</dbReference>
<dbReference type="Proteomes" id="UP000199391">
    <property type="component" value="Unassembled WGS sequence"/>
</dbReference>
<dbReference type="Gene3D" id="1.25.40.10">
    <property type="entry name" value="Tetratricopeptide repeat domain"/>
    <property type="match status" value="1"/>
</dbReference>
<dbReference type="PANTHER" id="PTHR45011:SF1">
    <property type="entry name" value="DAP3-BINDING CELL DEATH ENHANCER 1"/>
    <property type="match status" value="1"/>
</dbReference>
<dbReference type="SUPFAM" id="SSF81901">
    <property type="entry name" value="HCP-like"/>
    <property type="match status" value="1"/>
</dbReference>